<comment type="caution">
    <text evidence="1">The sequence shown here is derived from an EMBL/GenBank/DDBJ whole genome shotgun (WGS) entry which is preliminary data.</text>
</comment>
<proteinExistence type="predicted"/>
<keyword evidence="2" id="KW-1185">Reference proteome</keyword>
<sequence>MNVIRMHMLLKRIQNDTILTSSFDYIILSLKPDHQRIRNFQPVPAPTDFSYRNVIVRPHYPSSYQYNTLFDQTGERPKMYSHTGKHMGRML</sequence>
<dbReference type="AlphaFoldDB" id="A0AAD4THH3"/>
<dbReference type="EMBL" id="JAJJMB010001336">
    <property type="protein sequence ID" value="KAI3957461.1"/>
    <property type="molecule type" value="Genomic_DNA"/>
</dbReference>
<gene>
    <name evidence="1" type="ORF">MKW98_003182</name>
</gene>
<dbReference type="Proteomes" id="UP001202328">
    <property type="component" value="Unassembled WGS sequence"/>
</dbReference>
<reference evidence="1" key="1">
    <citation type="submission" date="2022-04" db="EMBL/GenBank/DDBJ databases">
        <title>A functionally conserved STORR gene fusion in Papaver species that diverged 16.8 million years ago.</title>
        <authorList>
            <person name="Catania T."/>
        </authorList>
    </citation>
    <scope>NUCLEOTIDE SEQUENCE</scope>
    <source>
        <strain evidence="1">S-188037</strain>
    </source>
</reference>
<name>A0AAD4THH3_9MAGN</name>
<accession>A0AAD4THH3</accession>
<evidence type="ECO:0000313" key="2">
    <source>
        <dbReference type="Proteomes" id="UP001202328"/>
    </source>
</evidence>
<protein>
    <submittedName>
        <fullName evidence="1">Uncharacterized protein</fullName>
    </submittedName>
</protein>
<organism evidence="1 2">
    <name type="scientific">Papaver atlanticum</name>
    <dbReference type="NCBI Taxonomy" id="357466"/>
    <lineage>
        <taxon>Eukaryota</taxon>
        <taxon>Viridiplantae</taxon>
        <taxon>Streptophyta</taxon>
        <taxon>Embryophyta</taxon>
        <taxon>Tracheophyta</taxon>
        <taxon>Spermatophyta</taxon>
        <taxon>Magnoliopsida</taxon>
        <taxon>Ranunculales</taxon>
        <taxon>Papaveraceae</taxon>
        <taxon>Papaveroideae</taxon>
        <taxon>Papaver</taxon>
    </lineage>
</organism>
<evidence type="ECO:0000313" key="1">
    <source>
        <dbReference type="EMBL" id="KAI3957461.1"/>
    </source>
</evidence>